<dbReference type="InterPro" id="IPR036250">
    <property type="entry name" value="AcylCo_DH-like_C"/>
</dbReference>
<evidence type="ECO:0000256" key="5">
    <source>
        <dbReference type="RuleBase" id="RU362125"/>
    </source>
</evidence>
<dbReference type="EMBL" id="JACBXQ010000002">
    <property type="protein sequence ID" value="MBG9986321.1"/>
    <property type="molecule type" value="Genomic_DNA"/>
</dbReference>
<dbReference type="CDD" id="cd00567">
    <property type="entry name" value="ACAD"/>
    <property type="match status" value="1"/>
</dbReference>
<dbReference type="Proteomes" id="UP000721415">
    <property type="component" value="Unassembled WGS sequence"/>
</dbReference>
<feature type="domain" description="Acyl-CoA oxidase/dehydrogenase middle" evidence="7">
    <location>
        <begin position="106"/>
        <end position="200"/>
    </location>
</feature>
<dbReference type="SUPFAM" id="SSF56645">
    <property type="entry name" value="Acyl-CoA dehydrogenase NM domain-like"/>
    <property type="match status" value="1"/>
</dbReference>
<feature type="domain" description="Acyl-CoA dehydrogenase/oxidase N-terminal" evidence="8">
    <location>
        <begin position="3"/>
        <end position="100"/>
    </location>
</feature>
<dbReference type="SUPFAM" id="SSF47203">
    <property type="entry name" value="Acyl-CoA dehydrogenase C-terminal domain-like"/>
    <property type="match status" value="1"/>
</dbReference>
<dbReference type="Pfam" id="PF02770">
    <property type="entry name" value="Acyl-CoA_dh_M"/>
    <property type="match status" value="1"/>
</dbReference>
<protein>
    <submittedName>
        <fullName evidence="9">Acyl-CoA dehydrogenase family protein</fullName>
    </submittedName>
</protein>
<sequence>MKVKNYTEEVISVNYQKYEISGEFPYPLFQEICHLGVFELLKQENNNDDLTFFECIRIIASGFPALASIVLTQGSYIIYPLLQFGNHEQQNKFLKDLMTGHKIGGLALSEQSAGSDVELIETVALETQNSWILNGQKQFISNGAIANFYFVAANAQMLDGSVESGLFIVERQSEGLSVVPAPEKTGLNSLPLCGLELTKVKIPQTALLGEKPGGNNEIEKIYNHLKLAISMQAIGISQSAFQLGLQELQIFRSFGKRLIDDRATRHRMAELQSKIKAVQVLAQDIICKHSQDTSQVAMLKLFASELAVETTQSIIQLLGGQMMTENSNFERFACDADLTLLYGCSAETQKEIIAEEFM</sequence>
<dbReference type="InterPro" id="IPR009100">
    <property type="entry name" value="AcylCoA_DH/oxidase_NM_dom_sf"/>
</dbReference>
<comment type="caution">
    <text evidence="9">The sequence shown here is derived from an EMBL/GenBank/DDBJ whole genome shotgun (WGS) entry which is preliminary data.</text>
</comment>
<proteinExistence type="inferred from homology"/>
<evidence type="ECO:0000256" key="1">
    <source>
        <dbReference type="ARBA" id="ARBA00001974"/>
    </source>
</evidence>
<dbReference type="InterPro" id="IPR037069">
    <property type="entry name" value="AcylCoA_DH/ox_N_sf"/>
</dbReference>
<evidence type="ECO:0000259" key="7">
    <source>
        <dbReference type="Pfam" id="PF02770"/>
    </source>
</evidence>
<keyword evidence="10" id="KW-1185">Reference proteome</keyword>
<dbReference type="InterPro" id="IPR006091">
    <property type="entry name" value="Acyl-CoA_Oxase/DH_mid-dom"/>
</dbReference>
<dbReference type="InterPro" id="IPR009075">
    <property type="entry name" value="AcylCo_DH/oxidase_C"/>
</dbReference>
<dbReference type="Pfam" id="PF02771">
    <property type="entry name" value="Acyl-CoA_dh_N"/>
    <property type="match status" value="1"/>
</dbReference>
<evidence type="ECO:0000256" key="4">
    <source>
        <dbReference type="ARBA" id="ARBA00022827"/>
    </source>
</evidence>
<keyword evidence="4 5" id="KW-0274">FAD</keyword>
<keyword evidence="5" id="KW-0560">Oxidoreductase</keyword>
<gene>
    <name evidence="9" type="ORF">HZY91_05365</name>
</gene>
<evidence type="ECO:0000256" key="3">
    <source>
        <dbReference type="ARBA" id="ARBA00022630"/>
    </source>
</evidence>
<evidence type="ECO:0000259" key="8">
    <source>
        <dbReference type="Pfam" id="PF02771"/>
    </source>
</evidence>
<dbReference type="PANTHER" id="PTHR43884">
    <property type="entry name" value="ACYL-COA DEHYDROGENASE"/>
    <property type="match status" value="1"/>
</dbReference>
<evidence type="ECO:0000313" key="9">
    <source>
        <dbReference type="EMBL" id="MBG9986321.1"/>
    </source>
</evidence>
<keyword evidence="3 5" id="KW-0285">Flavoprotein</keyword>
<dbReference type="PANTHER" id="PTHR43884:SF12">
    <property type="entry name" value="ISOVALERYL-COA DEHYDROGENASE, MITOCHONDRIAL-RELATED"/>
    <property type="match status" value="1"/>
</dbReference>
<dbReference type="Pfam" id="PF00441">
    <property type="entry name" value="Acyl-CoA_dh_1"/>
    <property type="match status" value="1"/>
</dbReference>
<evidence type="ECO:0000259" key="6">
    <source>
        <dbReference type="Pfam" id="PF00441"/>
    </source>
</evidence>
<comment type="cofactor">
    <cofactor evidence="1 5">
        <name>FAD</name>
        <dbReference type="ChEBI" id="CHEBI:57692"/>
    </cofactor>
</comment>
<name>A0ABS0LQ77_9LACT</name>
<dbReference type="Gene3D" id="1.20.140.10">
    <property type="entry name" value="Butyryl-CoA Dehydrogenase, subunit A, domain 3"/>
    <property type="match status" value="1"/>
</dbReference>
<reference evidence="9 10" key="1">
    <citation type="submission" date="2020-07" db="EMBL/GenBank/DDBJ databases">
        <title>Facklamia lactis sp. nov., isolated from raw milk.</title>
        <authorList>
            <person name="Doll E.V."/>
            <person name="Huptas C."/>
            <person name="Staib L."/>
            <person name="Wenning M."/>
            <person name="Scherer S."/>
        </authorList>
    </citation>
    <scope>NUCLEOTIDE SEQUENCE [LARGE SCALE GENOMIC DNA]</scope>
    <source>
        <strain evidence="9 10">DSM 111018</strain>
    </source>
</reference>
<dbReference type="Gene3D" id="1.10.540.10">
    <property type="entry name" value="Acyl-CoA dehydrogenase/oxidase, N-terminal domain"/>
    <property type="match status" value="1"/>
</dbReference>
<feature type="domain" description="Acyl-CoA dehydrogenase/oxidase C-terminal" evidence="6">
    <location>
        <begin position="220"/>
        <end position="356"/>
    </location>
</feature>
<comment type="similarity">
    <text evidence="2 5">Belongs to the acyl-CoA dehydrogenase family.</text>
</comment>
<dbReference type="InterPro" id="IPR046373">
    <property type="entry name" value="Acyl-CoA_Oxase/DH_mid-dom_sf"/>
</dbReference>
<accession>A0ABS0LQ77</accession>
<dbReference type="Gene3D" id="2.40.110.10">
    <property type="entry name" value="Butyryl-CoA Dehydrogenase, subunit A, domain 2"/>
    <property type="match status" value="1"/>
</dbReference>
<organism evidence="9 10">
    <name type="scientific">Facklamia lactis</name>
    <dbReference type="NCBI Taxonomy" id="2749967"/>
    <lineage>
        <taxon>Bacteria</taxon>
        <taxon>Bacillati</taxon>
        <taxon>Bacillota</taxon>
        <taxon>Bacilli</taxon>
        <taxon>Lactobacillales</taxon>
        <taxon>Aerococcaceae</taxon>
        <taxon>Facklamia</taxon>
    </lineage>
</organism>
<evidence type="ECO:0000256" key="2">
    <source>
        <dbReference type="ARBA" id="ARBA00009347"/>
    </source>
</evidence>
<evidence type="ECO:0000313" key="10">
    <source>
        <dbReference type="Proteomes" id="UP000721415"/>
    </source>
</evidence>
<dbReference type="InterPro" id="IPR013786">
    <property type="entry name" value="AcylCoA_DH/ox_N"/>
</dbReference>